<protein>
    <submittedName>
        <fullName evidence="9">Myosin_head</fullName>
    </submittedName>
</protein>
<dbReference type="InterPro" id="IPR027417">
    <property type="entry name" value="P-loop_NTPase"/>
</dbReference>
<evidence type="ECO:0000256" key="4">
    <source>
        <dbReference type="ARBA" id="ARBA00022737"/>
    </source>
</evidence>
<evidence type="ECO:0000256" key="2">
    <source>
        <dbReference type="ARBA" id="ARBA00004316"/>
    </source>
</evidence>
<dbReference type="GO" id="GO:0030832">
    <property type="term" value="P:regulation of actin filament length"/>
    <property type="evidence" value="ECO:0007669"/>
    <property type="project" value="TreeGrafter"/>
</dbReference>
<keyword evidence="7" id="KW-0009">Actin-binding</keyword>
<reference evidence="9" key="1">
    <citation type="journal article" date="2013" name="Environ. Microbiol.">
        <title>Seasonally variable intestinal metagenomes of the red palm weevil (Rhynchophorus ferrugineus).</title>
        <authorList>
            <person name="Jia S."/>
            <person name="Zhang X."/>
            <person name="Zhang G."/>
            <person name="Yin A."/>
            <person name="Zhang S."/>
            <person name="Li F."/>
            <person name="Wang L."/>
            <person name="Zhao D."/>
            <person name="Yun Q."/>
            <person name="Tala"/>
            <person name="Wang J."/>
            <person name="Sun G."/>
            <person name="Baabdullah M."/>
            <person name="Yu X."/>
            <person name="Hu S."/>
            <person name="Al-Mssallem I.S."/>
            <person name="Yu J."/>
        </authorList>
    </citation>
    <scope>NUCLEOTIDE SEQUENCE</scope>
</reference>
<name>A0A060BZH8_9BASI</name>
<keyword evidence="5" id="KW-0206">Cytoskeleton</keyword>
<evidence type="ECO:0000256" key="5">
    <source>
        <dbReference type="ARBA" id="ARBA00023212"/>
    </source>
</evidence>
<dbReference type="GO" id="GO:0042995">
    <property type="term" value="C:cell projection"/>
    <property type="evidence" value="ECO:0007669"/>
    <property type="project" value="UniProtKB-SubCell"/>
</dbReference>
<dbReference type="Gene3D" id="1.20.120.720">
    <property type="entry name" value="Myosin VI head, motor domain, U50 subdomain"/>
    <property type="match status" value="1"/>
</dbReference>
<dbReference type="InterPro" id="IPR001609">
    <property type="entry name" value="Myosin_head_motor_dom-like"/>
</dbReference>
<evidence type="ECO:0000256" key="3">
    <source>
        <dbReference type="ARBA" id="ARBA00022490"/>
    </source>
</evidence>
<proteinExistence type="inferred from homology"/>
<dbReference type="PROSITE" id="PS51456">
    <property type="entry name" value="MYOSIN_MOTOR"/>
    <property type="match status" value="1"/>
</dbReference>
<keyword evidence="6" id="KW-0966">Cell projection</keyword>
<keyword evidence="4" id="KW-0677">Repeat</keyword>
<keyword evidence="3" id="KW-0963">Cytoplasm</keyword>
<evidence type="ECO:0000313" key="9">
    <source>
        <dbReference type="EMBL" id="AIA89828.1"/>
    </source>
</evidence>
<dbReference type="GO" id="GO:0004674">
    <property type="term" value="F:protein serine/threonine kinase activity"/>
    <property type="evidence" value="ECO:0007669"/>
    <property type="project" value="TreeGrafter"/>
</dbReference>
<dbReference type="GO" id="GO:0005524">
    <property type="term" value="F:ATP binding"/>
    <property type="evidence" value="ECO:0007669"/>
    <property type="project" value="InterPro"/>
</dbReference>
<organism evidence="9">
    <name type="scientific">uncultured Puccinia</name>
    <dbReference type="NCBI Taxonomy" id="1324405"/>
    <lineage>
        <taxon>Eukaryota</taxon>
        <taxon>Fungi</taxon>
        <taxon>Dikarya</taxon>
        <taxon>Basidiomycota</taxon>
        <taxon>Pucciniomycotina</taxon>
        <taxon>Pucciniomycetes</taxon>
        <taxon>Pucciniales</taxon>
        <taxon>Pucciniaceae</taxon>
        <taxon>environmental samples</taxon>
    </lineage>
</organism>
<dbReference type="PANTHER" id="PTHR46256:SF3">
    <property type="entry name" value="MYOSIN MOTOR DOMAIN-CONTAINING PROTEIN"/>
    <property type="match status" value="1"/>
</dbReference>
<comment type="caution">
    <text evidence="7">Lacks conserved residue(s) required for the propagation of feature annotation.</text>
</comment>
<dbReference type="EMBL" id="KF122532">
    <property type="protein sequence ID" value="AIA89828.1"/>
    <property type="molecule type" value="Genomic_DNA"/>
</dbReference>
<feature type="non-terminal residue" evidence="9">
    <location>
        <position position="148"/>
    </location>
</feature>
<dbReference type="InterPro" id="IPR052409">
    <property type="entry name" value="Myosin-III_kinase_activity"/>
</dbReference>
<evidence type="ECO:0000256" key="6">
    <source>
        <dbReference type="ARBA" id="ARBA00023273"/>
    </source>
</evidence>
<sequence>NLTMEADIEDINKYKLHKLVSIPVTKKGKGQKSRISPFKTMLRKLGFTKSDINGIISVVAAILHLQELTFSDIKDKYREEGSYIVNEDTLSIIAELLEVNKDILSSTIVTRTTIVAGTLCSEFLSIQQCMKARDRFAEVLYSFLVSWI</sequence>
<dbReference type="Pfam" id="PF00063">
    <property type="entry name" value="Myosin_head"/>
    <property type="match status" value="1"/>
</dbReference>
<comment type="subcellular location">
    <subcellularLocation>
        <location evidence="2">Cell projection</location>
    </subcellularLocation>
    <subcellularLocation>
        <location evidence="1">Cytoplasm</location>
        <location evidence="1">Cytoskeleton</location>
    </subcellularLocation>
</comment>
<dbReference type="AlphaFoldDB" id="A0A060BZH8"/>
<dbReference type="GO" id="GO:0003779">
    <property type="term" value="F:actin binding"/>
    <property type="evidence" value="ECO:0007669"/>
    <property type="project" value="UniProtKB-KW"/>
</dbReference>
<keyword evidence="7" id="KW-0518">Myosin</keyword>
<dbReference type="GO" id="GO:0016459">
    <property type="term" value="C:myosin complex"/>
    <property type="evidence" value="ECO:0007669"/>
    <property type="project" value="UniProtKB-KW"/>
</dbReference>
<dbReference type="SUPFAM" id="SSF52540">
    <property type="entry name" value="P-loop containing nucleoside triphosphate hydrolases"/>
    <property type="match status" value="1"/>
</dbReference>
<evidence type="ECO:0000256" key="1">
    <source>
        <dbReference type="ARBA" id="ARBA00004245"/>
    </source>
</evidence>
<evidence type="ECO:0000259" key="8">
    <source>
        <dbReference type="PROSITE" id="PS51456"/>
    </source>
</evidence>
<feature type="domain" description="Myosin motor" evidence="8">
    <location>
        <begin position="1"/>
        <end position="148"/>
    </location>
</feature>
<comment type="similarity">
    <text evidence="7">Belongs to the TRAFAC class myosin-kinesin ATPase superfamily. Myosin family.</text>
</comment>
<accession>A0A060BZH8</accession>
<evidence type="ECO:0000256" key="7">
    <source>
        <dbReference type="PROSITE-ProRule" id="PRU00782"/>
    </source>
</evidence>
<dbReference type="PANTHER" id="PTHR46256">
    <property type="entry name" value="AGAP011099-PA"/>
    <property type="match status" value="1"/>
</dbReference>
<keyword evidence="7" id="KW-0505">Motor protein</keyword>
<feature type="non-terminal residue" evidence="9">
    <location>
        <position position="1"/>
    </location>
</feature>
<dbReference type="GO" id="GO:0000146">
    <property type="term" value="F:microfilament motor activity"/>
    <property type="evidence" value="ECO:0007669"/>
    <property type="project" value="TreeGrafter"/>
</dbReference>